<evidence type="ECO:0000313" key="3">
    <source>
        <dbReference type="Proteomes" id="UP000515913"/>
    </source>
</evidence>
<dbReference type="Pfam" id="PF14352">
    <property type="entry name" value="DUF4402"/>
    <property type="match status" value="1"/>
</dbReference>
<dbReference type="AlphaFoldDB" id="A0A7G9GWS9"/>
<evidence type="ECO:0000313" key="2">
    <source>
        <dbReference type="EMBL" id="QNM15261.1"/>
    </source>
</evidence>
<dbReference type="RefSeq" id="WP_101473629.1">
    <property type="nucleotide sequence ID" value="NZ_CP060637.1"/>
</dbReference>
<keyword evidence="3" id="KW-1185">Reference proteome</keyword>
<proteinExistence type="predicted"/>
<accession>A0A7G9GWS9</accession>
<sequence>MKKFYIFIMFLLSFCVFGKDICIDTNIFSVEKLSIPNGYNPMSIVRAKMEVIIENEDDNPENYFEFSAENIDERMIDRVQVLTQHYYSDPPRYYFRDERGNLLKELRLLIDCYIYCDTRYLRSNTFSCKLGRMNSGNRIFVLCDTKEYIPIHNLKIEVKDNMDLGQICSGGILSTAPGGTGTPAKIVVSGQEGKHFELKIPQSTTITNTKGNDTLKVLLNLRNKYLLPSHKDGKEYTEFIIDGLCKTKNSSYGKYRGSFVVRVEYTDET</sequence>
<evidence type="ECO:0000256" key="1">
    <source>
        <dbReference type="SAM" id="SignalP"/>
    </source>
</evidence>
<name>A0A7G9GWS9_9FUSO</name>
<gene>
    <name evidence="2" type="ORF">H9Q81_10195</name>
</gene>
<dbReference type="EMBL" id="CP060637">
    <property type="protein sequence ID" value="QNM15261.1"/>
    <property type="molecule type" value="Genomic_DNA"/>
</dbReference>
<dbReference type="KEGG" id="fho:H9Q81_10195"/>
<organism evidence="2 3">
    <name type="scientific">Fusobacterium hominis</name>
    <dbReference type="NCBI Taxonomy" id="2764326"/>
    <lineage>
        <taxon>Bacteria</taxon>
        <taxon>Fusobacteriati</taxon>
        <taxon>Fusobacteriota</taxon>
        <taxon>Fusobacteriia</taxon>
        <taxon>Fusobacteriales</taxon>
        <taxon>Fusobacteriaceae</taxon>
        <taxon>Fusobacterium</taxon>
    </lineage>
</organism>
<feature type="signal peptide" evidence="1">
    <location>
        <begin position="1"/>
        <end position="18"/>
    </location>
</feature>
<protein>
    <submittedName>
        <fullName evidence="2">DUF4402 domain-containing protein</fullName>
    </submittedName>
</protein>
<dbReference type="Proteomes" id="UP000515913">
    <property type="component" value="Chromosome"/>
</dbReference>
<keyword evidence="1" id="KW-0732">Signal</keyword>
<reference evidence="2 3" key="1">
    <citation type="submission" date="2020-08" db="EMBL/GenBank/DDBJ databases">
        <authorList>
            <person name="Liu C."/>
            <person name="Sun Q."/>
        </authorList>
    </citation>
    <scope>NUCLEOTIDE SEQUENCE [LARGE SCALE GENOMIC DNA]</scope>
    <source>
        <strain evidence="2 3">NSJ-57</strain>
    </source>
</reference>
<dbReference type="InterPro" id="IPR025514">
    <property type="entry name" value="DUF4402"/>
</dbReference>
<feature type="chain" id="PRO_5028957192" evidence="1">
    <location>
        <begin position="19"/>
        <end position="269"/>
    </location>
</feature>